<gene>
    <name evidence="4" type="ORF">C7I85_02890</name>
</gene>
<dbReference type="InterPro" id="IPR050832">
    <property type="entry name" value="Bact_Acetyltransf"/>
</dbReference>
<dbReference type="PROSITE" id="PS51186">
    <property type="entry name" value="GNAT"/>
    <property type="match status" value="1"/>
</dbReference>
<evidence type="ECO:0000313" key="4">
    <source>
        <dbReference type="EMBL" id="PSJ64069.1"/>
    </source>
</evidence>
<dbReference type="AlphaFoldDB" id="A0A2P7SNK5"/>
<dbReference type="SUPFAM" id="SSF55729">
    <property type="entry name" value="Acyl-CoA N-acyltransferases (Nat)"/>
    <property type="match status" value="1"/>
</dbReference>
<dbReference type="InterPro" id="IPR016181">
    <property type="entry name" value="Acyl_CoA_acyltransferase"/>
</dbReference>
<reference evidence="4 5" key="1">
    <citation type="submission" date="2018-03" db="EMBL/GenBank/DDBJ databases">
        <title>The draft genome of Mesorhizobium soli JCM 19897.</title>
        <authorList>
            <person name="Li L."/>
            <person name="Liu L."/>
            <person name="Liang L."/>
            <person name="Wang T."/>
            <person name="Zhang X."/>
        </authorList>
    </citation>
    <scope>NUCLEOTIDE SEQUENCE [LARGE SCALE GENOMIC DNA]</scope>
    <source>
        <strain evidence="4 5">JCM 19897</strain>
    </source>
</reference>
<evidence type="ECO:0000256" key="1">
    <source>
        <dbReference type="ARBA" id="ARBA00022679"/>
    </source>
</evidence>
<dbReference type="RefSeq" id="WP_106722428.1">
    <property type="nucleotide sequence ID" value="NZ_PXYL01000001.1"/>
</dbReference>
<keyword evidence="2" id="KW-0012">Acyltransferase</keyword>
<evidence type="ECO:0000259" key="3">
    <source>
        <dbReference type="PROSITE" id="PS51186"/>
    </source>
</evidence>
<keyword evidence="1 4" id="KW-0808">Transferase</keyword>
<dbReference type="InterPro" id="IPR000182">
    <property type="entry name" value="GNAT_dom"/>
</dbReference>
<dbReference type="Proteomes" id="UP000240653">
    <property type="component" value="Unassembled WGS sequence"/>
</dbReference>
<dbReference type="GO" id="GO:0016747">
    <property type="term" value="F:acyltransferase activity, transferring groups other than amino-acyl groups"/>
    <property type="evidence" value="ECO:0007669"/>
    <property type="project" value="InterPro"/>
</dbReference>
<dbReference type="PANTHER" id="PTHR43877">
    <property type="entry name" value="AMINOALKYLPHOSPHONATE N-ACETYLTRANSFERASE-RELATED-RELATED"/>
    <property type="match status" value="1"/>
</dbReference>
<name>A0A2P7SNK5_9HYPH</name>
<organism evidence="4 5">
    <name type="scientific">Pseudaminobacter soli</name>
    <name type="common">ex Li et al. 2025</name>
    <dbReference type="NCBI Taxonomy" id="1295366"/>
    <lineage>
        <taxon>Bacteria</taxon>
        <taxon>Pseudomonadati</taxon>
        <taxon>Pseudomonadota</taxon>
        <taxon>Alphaproteobacteria</taxon>
        <taxon>Hyphomicrobiales</taxon>
        <taxon>Phyllobacteriaceae</taxon>
        <taxon>Pseudaminobacter</taxon>
    </lineage>
</organism>
<accession>A0A2P7SNK5</accession>
<proteinExistence type="predicted"/>
<dbReference type="CDD" id="cd04301">
    <property type="entry name" value="NAT_SF"/>
    <property type="match status" value="1"/>
</dbReference>
<protein>
    <submittedName>
        <fullName evidence="4">GNAT family N-acetyltransferase</fullName>
    </submittedName>
</protein>
<dbReference type="OrthoDB" id="9789603at2"/>
<dbReference type="Gene3D" id="3.40.630.30">
    <property type="match status" value="1"/>
</dbReference>
<dbReference type="Pfam" id="PF00583">
    <property type="entry name" value="Acetyltransf_1"/>
    <property type="match status" value="1"/>
</dbReference>
<dbReference type="PANTHER" id="PTHR43877:SF2">
    <property type="entry name" value="AMINOALKYLPHOSPHONATE N-ACETYLTRANSFERASE-RELATED"/>
    <property type="match status" value="1"/>
</dbReference>
<evidence type="ECO:0000313" key="5">
    <source>
        <dbReference type="Proteomes" id="UP000240653"/>
    </source>
</evidence>
<keyword evidence="5" id="KW-1185">Reference proteome</keyword>
<comment type="caution">
    <text evidence="4">The sequence shown here is derived from an EMBL/GenBank/DDBJ whole genome shotgun (WGS) entry which is preliminary data.</text>
</comment>
<feature type="domain" description="N-acetyltransferase" evidence="3">
    <location>
        <begin position="7"/>
        <end position="155"/>
    </location>
</feature>
<sequence>MNATTDLVIRPAERADVPAIAALFAADALGGHGDTTDVAARPLYEAAFERISASPNDALYVAELGGEVVGTFQTTIIVSMTGRGAATMRIEAVQTREDLRGRRIGERMIRFAIDKAKEAGAANVHLTSNLTRVDAHRFYKRLGFAQSHAGFKLKL</sequence>
<evidence type="ECO:0000256" key="2">
    <source>
        <dbReference type="ARBA" id="ARBA00023315"/>
    </source>
</evidence>
<dbReference type="EMBL" id="PXYL01000001">
    <property type="protein sequence ID" value="PSJ64069.1"/>
    <property type="molecule type" value="Genomic_DNA"/>
</dbReference>